<dbReference type="PANTHER" id="PTHR43415:SF3">
    <property type="entry name" value="GNAT-FAMILY ACETYLTRANSFERASE"/>
    <property type="match status" value="1"/>
</dbReference>
<dbReference type="PANTHER" id="PTHR43415">
    <property type="entry name" value="SPERMIDINE N(1)-ACETYLTRANSFERASE"/>
    <property type="match status" value="1"/>
</dbReference>
<dbReference type="CDD" id="cd04301">
    <property type="entry name" value="NAT_SF"/>
    <property type="match status" value="1"/>
</dbReference>
<dbReference type="InterPro" id="IPR016181">
    <property type="entry name" value="Acyl_CoA_acyltransferase"/>
</dbReference>
<evidence type="ECO:0000313" key="3">
    <source>
        <dbReference type="Proteomes" id="UP000279029"/>
    </source>
</evidence>
<dbReference type="RefSeq" id="WP_172596084.1">
    <property type="nucleotide sequence ID" value="NZ_LR130778.1"/>
</dbReference>
<sequence>MCDYELDEGKSVPYKEKYELKGNKQLIIRVPEETDAQALIDYMKTVDCETHFLAREPDEFDFTLEQEATFIRNLVDDKHSQMFVGELDGQIVANCSVGIVMNKRRYLHRAALGIAVRKAYWGMGIGRLMMLECIKWCKNNNIEQLELEVVTQNERAVTMYRNLGFQIHGTKKHALKYGDGTYADEYFMILFLDEITKPKN</sequence>
<proteinExistence type="predicted"/>
<dbReference type="Pfam" id="PF00583">
    <property type="entry name" value="Acetyltransf_1"/>
    <property type="match status" value="1"/>
</dbReference>
<dbReference type="InterPro" id="IPR000182">
    <property type="entry name" value="GNAT_dom"/>
</dbReference>
<evidence type="ECO:0000313" key="2">
    <source>
        <dbReference type="EMBL" id="VDN46662.1"/>
    </source>
</evidence>
<dbReference type="PROSITE" id="PS51186">
    <property type="entry name" value="GNAT"/>
    <property type="match status" value="1"/>
</dbReference>
<dbReference type="Proteomes" id="UP000279029">
    <property type="component" value="Chromosome"/>
</dbReference>
<evidence type="ECO:0000259" key="1">
    <source>
        <dbReference type="PROSITE" id="PS51186"/>
    </source>
</evidence>
<protein>
    <submittedName>
        <fullName evidence="2">GNAT family N-acetyltransferase</fullName>
    </submittedName>
</protein>
<dbReference type="Gene3D" id="3.40.630.30">
    <property type="match status" value="1"/>
</dbReference>
<dbReference type="SUPFAM" id="SSF55729">
    <property type="entry name" value="Acyl-CoA N-acyltransferases (Nat)"/>
    <property type="match status" value="1"/>
</dbReference>
<keyword evidence="2" id="KW-0808">Transferase</keyword>
<dbReference type="GO" id="GO:0016747">
    <property type="term" value="F:acyltransferase activity, transferring groups other than amino-acyl groups"/>
    <property type="evidence" value="ECO:0007669"/>
    <property type="project" value="InterPro"/>
</dbReference>
<reference evidence="2 3" key="1">
    <citation type="submission" date="2018-09" db="EMBL/GenBank/DDBJ databases">
        <authorList>
            <person name="Postec A."/>
        </authorList>
    </citation>
    <scope>NUCLEOTIDE SEQUENCE [LARGE SCALE GENOMIC DNA]</scope>
    <source>
        <strain evidence="2">70B-A</strain>
    </source>
</reference>
<dbReference type="KEGG" id="cbar:PATL70BA_0792"/>
<keyword evidence="3" id="KW-1185">Reference proteome</keyword>
<accession>A0A3P7RV92</accession>
<organism evidence="2 3">
    <name type="scientific">Petrocella atlantisensis</name>
    <dbReference type="NCBI Taxonomy" id="2173034"/>
    <lineage>
        <taxon>Bacteria</taxon>
        <taxon>Bacillati</taxon>
        <taxon>Bacillota</taxon>
        <taxon>Clostridia</taxon>
        <taxon>Lachnospirales</taxon>
        <taxon>Vallitaleaceae</taxon>
        <taxon>Petrocella</taxon>
    </lineage>
</organism>
<gene>
    <name evidence="2" type="ORF">PATL70BA_0792</name>
</gene>
<name>A0A3P7RV92_9FIRM</name>
<feature type="domain" description="N-acetyltransferase" evidence="1">
    <location>
        <begin position="26"/>
        <end position="193"/>
    </location>
</feature>
<dbReference type="AlphaFoldDB" id="A0A3P7RV92"/>
<dbReference type="EMBL" id="LR130778">
    <property type="protein sequence ID" value="VDN46662.1"/>
    <property type="molecule type" value="Genomic_DNA"/>
</dbReference>